<evidence type="ECO:0000256" key="2">
    <source>
        <dbReference type="ARBA" id="ARBA00022614"/>
    </source>
</evidence>
<accession>A0A225VZ87</accession>
<organism evidence="5 6">
    <name type="scientific">Phytophthora megakarya</name>
    <dbReference type="NCBI Taxonomy" id="4795"/>
    <lineage>
        <taxon>Eukaryota</taxon>
        <taxon>Sar</taxon>
        <taxon>Stramenopiles</taxon>
        <taxon>Oomycota</taxon>
        <taxon>Peronosporomycetes</taxon>
        <taxon>Peronosporales</taxon>
        <taxon>Peronosporaceae</taxon>
        <taxon>Phytophthora</taxon>
    </lineage>
</organism>
<dbReference type="SUPFAM" id="SSF52047">
    <property type="entry name" value="RNI-like"/>
    <property type="match status" value="1"/>
</dbReference>
<feature type="non-terminal residue" evidence="5">
    <location>
        <position position="1"/>
    </location>
</feature>
<sequence length="283" mass="31433">MRVGEQDASKADGLALPSQDGDSSVELPRVLLPYVVVLRERKDGASEKQIALKMVSCNVSPQRVVCLLDYASQINTPLIRLCLSKNPLGPEGARLLGNALVTNNTLQFLELDECELVGSSYRPQHEGILTLSKAIQSVRSRLRYVNLASNDLQPEGCRILLGAMSFHKTLTALDISDNMLSLFNDKQGYLALSYLMQYSKQLCWLSIADNPLTPAAATALKQSLWRNHSLTALNVYHCGISKEEWLNYPSHTANNVENNLPSNESKKKQQQKRPDGLLHMLKC</sequence>
<dbReference type="EMBL" id="NBNE01002343">
    <property type="protein sequence ID" value="OWZ10756.1"/>
    <property type="molecule type" value="Genomic_DNA"/>
</dbReference>
<keyword evidence="2" id="KW-0433">Leucine-rich repeat</keyword>
<protein>
    <submittedName>
        <fullName evidence="5">Uncharacterized protein</fullName>
    </submittedName>
</protein>
<dbReference type="PANTHER" id="PTHR24113">
    <property type="entry name" value="RAN GTPASE-ACTIVATING PROTEIN 1"/>
    <property type="match status" value="1"/>
</dbReference>
<dbReference type="GO" id="GO:0005634">
    <property type="term" value="C:nucleus"/>
    <property type="evidence" value="ECO:0007669"/>
    <property type="project" value="TreeGrafter"/>
</dbReference>
<dbReference type="InterPro" id="IPR001611">
    <property type="entry name" value="Leu-rich_rpt"/>
</dbReference>
<keyword evidence="3" id="KW-0677">Repeat</keyword>
<dbReference type="GO" id="GO:0006913">
    <property type="term" value="P:nucleocytoplasmic transport"/>
    <property type="evidence" value="ECO:0007669"/>
    <property type="project" value="TreeGrafter"/>
</dbReference>
<dbReference type="GO" id="GO:0031267">
    <property type="term" value="F:small GTPase binding"/>
    <property type="evidence" value="ECO:0007669"/>
    <property type="project" value="TreeGrafter"/>
</dbReference>
<evidence type="ECO:0000256" key="1">
    <source>
        <dbReference type="ARBA" id="ARBA00022468"/>
    </source>
</evidence>
<dbReference type="InterPro" id="IPR027038">
    <property type="entry name" value="RanGap"/>
</dbReference>
<evidence type="ECO:0000313" key="5">
    <source>
        <dbReference type="EMBL" id="OWZ10756.1"/>
    </source>
</evidence>
<evidence type="ECO:0000256" key="4">
    <source>
        <dbReference type="SAM" id="MobiDB-lite"/>
    </source>
</evidence>
<keyword evidence="1" id="KW-0343">GTPase activation</keyword>
<evidence type="ECO:0000256" key="3">
    <source>
        <dbReference type="ARBA" id="ARBA00022737"/>
    </source>
</evidence>
<dbReference type="Gene3D" id="3.80.10.10">
    <property type="entry name" value="Ribonuclease Inhibitor"/>
    <property type="match status" value="2"/>
</dbReference>
<proteinExistence type="predicted"/>
<dbReference type="Pfam" id="PF13516">
    <property type="entry name" value="LRR_6"/>
    <property type="match status" value="1"/>
</dbReference>
<dbReference type="SMART" id="SM00368">
    <property type="entry name" value="LRR_RI"/>
    <property type="match status" value="3"/>
</dbReference>
<evidence type="ECO:0000313" key="6">
    <source>
        <dbReference type="Proteomes" id="UP000198211"/>
    </source>
</evidence>
<name>A0A225VZ87_9STRA</name>
<dbReference type="STRING" id="4795.A0A225VZ87"/>
<dbReference type="Proteomes" id="UP000198211">
    <property type="component" value="Unassembled WGS sequence"/>
</dbReference>
<feature type="region of interest" description="Disordered" evidence="4">
    <location>
        <begin position="256"/>
        <end position="275"/>
    </location>
</feature>
<feature type="region of interest" description="Disordered" evidence="4">
    <location>
        <begin position="1"/>
        <end position="22"/>
    </location>
</feature>
<feature type="compositionally biased region" description="Basic and acidic residues" evidence="4">
    <location>
        <begin position="264"/>
        <end position="275"/>
    </location>
</feature>
<dbReference type="GO" id="GO:0005096">
    <property type="term" value="F:GTPase activator activity"/>
    <property type="evidence" value="ECO:0007669"/>
    <property type="project" value="UniProtKB-KW"/>
</dbReference>
<dbReference type="GO" id="GO:0048471">
    <property type="term" value="C:perinuclear region of cytoplasm"/>
    <property type="evidence" value="ECO:0007669"/>
    <property type="project" value="TreeGrafter"/>
</dbReference>
<reference evidence="6" key="1">
    <citation type="submission" date="2017-03" db="EMBL/GenBank/DDBJ databases">
        <title>Phytopthora megakarya and P. palmivora, two closely related causual agents of cacao black pod achieved similar genome size and gene model numbers by different mechanisms.</title>
        <authorList>
            <person name="Ali S."/>
            <person name="Shao J."/>
            <person name="Larry D.J."/>
            <person name="Kronmiller B."/>
            <person name="Shen D."/>
            <person name="Strem M.D."/>
            <person name="Melnick R.L."/>
            <person name="Guiltinan M.J."/>
            <person name="Tyler B.M."/>
            <person name="Meinhardt L.W."/>
            <person name="Bailey B.A."/>
        </authorList>
    </citation>
    <scope>NUCLEOTIDE SEQUENCE [LARGE SCALE GENOMIC DNA]</scope>
    <source>
        <strain evidence="6">zdho120</strain>
    </source>
</reference>
<dbReference type="PANTHER" id="PTHR24113:SF12">
    <property type="entry name" value="RAN GTPASE-ACTIVATING PROTEIN 1"/>
    <property type="match status" value="1"/>
</dbReference>
<comment type="caution">
    <text evidence="5">The sequence shown here is derived from an EMBL/GenBank/DDBJ whole genome shotgun (WGS) entry which is preliminary data.</text>
</comment>
<dbReference type="OrthoDB" id="120976at2759"/>
<keyword evidence="6" id="KW-1185">Reference proteome</keyword>
<dbReference type="AlphaFoldDB" id="A0A225VZ87"/>
<feature type="compositionally biased region" description="Basic and acidic residues" evidence="4">
    <location>
        <begin position="1"/>
        <end position="10"/>
    </location>
</feature>
<dbReference type="InterPro" id="IPR032675">
    <property type="entry name" value="LRR_dom_sf"/>
</dbReference>
<gene>
    <name evidence="5" type="ORF">PHMEG_00016342</name>
</gene>
<dbReference type="GO" id="GO:0005829">
    <property type="term" value="C:cytosol"/>
    <property type="evidence" value="ECO:0007669"/>
    <property type="project" value="TreeGrafter"/>
</dbReference>